<evidence type="ECO:0000256" key="8">
    <source>
        <dbReference type="HAMAP-Rule" id="MF_00222"/>
    </source>
</evidence>
<evidence type="ECO:0000313" key="11">
    <source>
        <dbReference type="EMBL" id="CAK08335.1"/>
    </source>
</evidence>
<dbReference type="PANTHER" id="PTHR21089">
    <property type="entry name" value="SHIKIMATE DEHYDROGENASE"/>
    <property type="match status" value="1"/>
</dbReference>
<dbReference type="GeneID" id="303207850"/>
<feature type="binding site" evidence="8">
    <location>
        <position position="239"/>
    </location>
    <ligand>
        <name>NADP(+)</name>
        <dbReference type="ChEBI" id="CHEBI:58349"/>
    </ligand>
</feature>
<dbReference type="GO" id="GO:0019632">
    <property type="term" value="P:shikimate metabolic process"/>
    <property type="evidence" value="ECO:0007669"/>
    <property type="project" value="InterPro"/>
</dbReference>
<feature type="binding site" evidence="8">
    <location>
        <position position="218"/>
    </location>
    <ligand>
        <name>shikimate</name>
        <dbReference type="ChEBI" id="CHEBI:36208"/>
    </ligand>
</feature>
<dbReference type="SUPFAM" id="SSF51735">
    <property type="entry name" value="NAD(P)-binding Rossmann-fold domains"/>
    <property type="match status" value="1"/>
</dbReference>
<evidence type="ECO:0000256" key="7">
    <source>
        <dbReference type="ARBA" id="ARBA00049442"/>
    </source>
</evidence>
<dbReference type="Pfam" id="PF01488">
    <property type="entry name" value="Shikimate_DH"/>
    <property type="match status" value="1"/>
</dbReference>
<dbReference type="InterPro" id="IPR046346">
    <property type="entry name" value="Aminoacid_DH-like_N_sf"/>
</dbReference>
<feature type="binding site" evidence="8">
    <location>
        <begin position="151"/>
        <end position="156"/>
    </location>
    <ligand>
        <name>NADP(+)</name>
        <dbReference type="ChEBI" id="CHEBI:58349"/>
    </ligand>
</feature>
<reference evidence="11 12" key="1">
    <citation type="journal article" date="2006" name="Genome Biol.">
        <title>The genome of Rhizobium leguminosarum has recognizable core and accessory components.</title>
        <authorList>
            <person name="Young J.W."/>
            <person name="Crossman L.C."/>
            <person name="Johnston A.W.B."/>
            <person name="Thomson N.R."/>
            <person name="Ghazoui Z.F."/>
            <person name="Hull K.H."/>
            <person name="Wexler M."/>
            <person name="Curson A.R.J."/>
            <person name="Todd J.D."/>
            <person name="Poole P.S."/>
            <person name="Mauchline T.H."/>
            <person name="East A.K."/>
            <person name="Quail M.A."/>
            <person name="Churcher C."/>
            <person name="Arrowsmith C."/>
            <person name="Cherevach A."/>
            <person name="Chillingworth T."/>
            <person name="Clarke K."/>
            <person name="Cronin A."/>
            <person name="Davis P."/>
            <person name="Fraser A."/>
            <person name="Hance Z."/>
            <person name="Hauser H."/>
            <person name="Jagels K."/>
            <person name="Moule S."/>
            <person name="Mungall K."/>
            <person name="Norbertczak H."/>
            <person name="Rabbinowitsch E."/>
            <person name="Sanders M."/>
            <person name="Simmonds M."/>
            <person name="Whitehead S."/>
            <person name="Parkhill J."/>
        </authorList>
    </citation>
    <scope>NUCLEOTIDE SEQUENCE [LARGE SCALE GENOMIC DNA]</scope>
    <source>
        <strain evidence="12">DSM 114642 / LMG 32736 / 3841</strain>
    </source>
</reference>
<dbReference type="UniPathway" id="UPA00053">
    <property type="reaction ID" value="UER00087"/>
</dbReference>
<feature type="binding site" evidence="8">
    <location>
        <begin position="16"/>
        <end position="18"/>
    </location>
    <ligand>
        <name>shikimate</name>
        <dbReference type="ChEBI" id="CHEBI:36208"/>
    </ligand>
</feature>
<dbReference type="NCBIfam" id="NF001312">
    <property type="entry name" value="PRK00258.1-4"/>
    <property type="match status" value="1"/>
</dbReference>
<dbReference type="GO" id="GO:0005829">
    <property type="term" value="C:cytosol"/>
    <property type="evidence" value="ECO:0007669"/>
    <property type="project" value="TreeGrafter"/>
</dbReference>
<feature type="binding site" evidence="8">
    <location>
        <position position="216"/>
    </location>
    <ligand>
        <name>NADP(+)</name>
        <dbReference type="ChEBI" id="CHEBI:58349"/>
    </ligand>
</feature>
<dbReference type="Gene3D" id="3.40.50.720">
    <property type="entry name" value="NAD(P)-binding Rossmann-like Domain"/>
    <property type="match status" value="1"/>
</dbReference>
<dbReference type="GO" id="GO:0004764">
    <property type="term" value="F:shikimate 3-dehydrogenase (NADP+) activity"/>
    <property type="evidence" value="ECO:0007669"/>
    <property type="project" value="UniProtKB-UniRule"/>
</dbReference>
<dbReference type="EC" id="1.1.1.25" evidence="2 8"/>
<keyword evidence="6 8" id="KW-0057">Aromatic amino acid biosynthesis</keyword>
<comment type="pathway">
    <text evidence="1 8">Metabolic intermediate biosynthesis; chorismate biosynthesis; chorismate from D-erythrose 4-phosphate and phosphoenolpyruvate: step 4/7.</text>
</comment>
<gene>
    <name evidence="8 11" type="primary">aroE</name>
    <name evidence="11" type="ordered locus">RL2845</name>
</gene>
<dbReference type="NCBIfam" id="TIGR00507">
    <property type="entry name" value="aroE"/>
    <property type="match status" value="1"/>
</dbReference>
<dbReference type="eggNOG" id="COG0169">
    <property type="taxonomic scope" value="Bacteria"/>
</dbReference>
<feature type="domain" description="Shikimate dehydrogenase substrate binding N-terminal" evidence="10">
    <location>
        <begin position="8"/>
        <end position="90"/>
    </location>
</feature>
<evidence type="ECO:0000259" key="9">
    <source>
        <dbReference type="Pfam" id="PF01488"/>
    </source>
</evidence>
<keyword evidence="4 8" id="KW-0521">NADP</keyword>
<feature type="binding site" evidence="8">
    <location>
        <position position="103"/>
    </location>
    <ligand>
        <name>shikimate</name>
        <dbReference type="ChEBI" id="CHEBI:36208"/>
    </ligand>
</feature>
<dbReference type="HAMAP" id="MF_00222">
    <property type="entry name" value="Shikimate_DH_AroE"/>
    <property type="match status" value="1"/>
</dbReference>
<name>Q1MFD9_RHIJ3</name>
<keyword evidence="3 8" id="KW-0028">Amino-acid biosynthesis</keyword>
<dbReference type="GO" id="GO:0008652">
    <property type="term" value="P:amino acid biosynthetic process"/>
    <property type="evidence" value="ECO:0007669"/>
    <property type="project" value="UniProtKB-KW"/>
</dbReference>
<dbReference type="InterPro" id="IPR036291">
    <property type="entry name" value="NAD(P)-bd_dom_sf"/>
</dbReference>
<dbReference type="InterPro" id="IPR011342">
    <property type="entry name" value="Shikimate_DH"/>
</dbReference>
<dbReference type="HOGENOM" id="CLU_044063_2_0_5"/>
<feature type="binding site" evidence="8">
    <location>
        <position position="63"/>
    </location>
    <ligand>
        <name>shikimate</name>
        <dbReference type="ChEBI" id="CHEBI:36208"/>
    </ligand>
</feature>
<dbReference type="SUPFAM" id="SSF53223">
    <property type="entry name" value="Aminoacid dehydrogenase-like, N-terminal domain"/>
    <property type="match status" value="1"/>
</dbReference>
<keyword evidence="12" id="KW-1185">Reference proteome</keyword>
<sequence>MAQNRAFVMGHPIAHSRSPMLHGYWLKRCGIEGSYERLDVPPQDIDSFFSGFREAGWIGGNITVPHKTAVIPHLDHIDDAARKMGAVNTIWWEDGVLVGGNTDAIGFLGNIDELAPGWDKGKRAVILGAGGATRAATYGLLSRGLTVALCNRTVSKAEALASHFGAGVSAHGMNALPELIAECDLLVNTTSLGMIGQPPLDIDLSPLKKDAIVYDVIYVPLETELIKAAKARGHRSVDGLGMLLHQGVVGFNRWFRIKPEVTGELRQILIDDIRAKTPGA</sequence>
<accession>Q1MFD9</accession>
<evidence type="ECO:0000256" key="3">
    <source>
        <dbReference type="ARBA" id="ARBA00022605"/>
    </source>
</evidence>
<dbReference type="GO" id="GO:0009423">
    <property type="term" value="P:chorismate biosynthetic process"/>
    <property type="evidence" value="ECO:0007669"/>
    <property type="project" value="UniProtKB-UniRule"/>
</dbReference>
<organism evidence="11 12">
    <name type="scientific">Rhizobium johnstonii (strain DSM 114642 / LMG 32736 / 3841)</name>
    <name type="common">Rhizobium leguminosarum bv. viciae</name>
    <dbReference type="NCBI Taxonomy" id="216596"/>
    <lineage>
        <taxon>Bacteria</taxon>
        <taxon>Pseudomonadati</taxon>
        <taxon>Pseudomonadota</taxon>
        <taxon>Alphaproteobacteria</taxon>
        <taxon>Hyphomicrobiales</taxon>
        <taxon>Rhizobiaceae</taxon>
        <taxon>Rhizobium/Agrobacterium group</taxon>
        <taxon>Rhizobium</taxon>
        <taxon>Rhizobium johnstonii</taxon>
    </lineage>
</organism>
<evidence type="ECO:0000256" key="2">
    <source>
        <dbReference type="ARBA" id="ARBA00012962"/>
    </source>
</evidence>
<feature type="binding site" evidence="8">
    <location>
        <position position="246"/>
    </location>
    <ligand>
        <name>shikimate</name>
        <dbReference type="ChEBI" id="CHEBI:36208"/>
    </ligand>
</feature>
<evidence type="ECO:0000256" key="6">
    <source>
        <dbReference type="ARBA" id="ARBA00023141"/>
    </source>
</evidence>
<evidence type="ECO:0000313" key="12">
    <source>
        <dbReference type="Proteomes" id="UP000006575"/>
    </source>
</evidence>
<comment type="catalytic activity">
    <reaction evidence="7 8">
        <text>shikimate + NADP(+) = 3-dehydroshikimate + NADPH + H(+)</text>
        <dbReference type="Rhea" id="RHEA:17737"/>
        <dbReference type="ChEBI" id="CHEBI:15378"/>
        <dbReference type="ChEBI" id="CHEBI:16630"/>
        <dbReference type="ChEBI" id="CHEBI:36208"/>
        <dbReference type="ChEBI" id="CHEBI:57783"/>
        <dbReference type="ChEBI" id="CHEBI:58349"/>
        <dbReference type="EC" id="1.1.1.25"/>
    </reaction>
</comment>
<feature type="active site" description="Proton acceptor" evidence="8">
    <location>
        <position position="67"/>
    </location>
</feature>
<dbReference type="EMBL" id="AM236080">
    <property type="protein sequence ID" value="CAK08335.1"/>
    <property type="molecule type" value="Genomic_DNA"/>
</dbReference>
<dbReference type="RefSeq" id="WP_011652371.1">
    <property type="nucleotide sequence ID" value="NC_008380.1"/>
</dbReference>
<feature type="binding site" evidence="8">
    <location>
        <position position="88"/>
    </location>
    <ligand>
        <name>shikimate</name>
        <dbReference type="ChEBI" id="CHEBI:36208"/>
    </ligand>
</feature>
<comment type="function">
    <text evidence="8">Involved in the biosynthesis of the chorismate, which leads to the biosynthesis of aromatic amino acids. Catalyzes the reversible NADPH linked reduction of 3-dehydroshikimate (DHSA) to yield shikimate (SA).</text>
</comment>
<proteinExistence type="inferred from homology"/>
<keyword evidence="5 8" id="KW-0560">Oxidoreductase</keyword>
<feature type="binding site" evidence="8">
    <location>
        <position position="79"/>
    </location>
    <ligand>
        <name>NADP(+)</name>
        <dbReference type="ChEBI" id="CHEBI:58349"/>
    </ligand>
</feature>
<dbReference type="GO" id="GO:0050661">
    <property type="term" value="F:NADP binding"/>
    <property type="evidence" value="ECO:0007669"/>
    <property type="project" value="InterPro"/>
</dbReference>
<dbReference type="KEGG" id="rle:RL2845"/>
<comment type="subunit">
    <text evidence="8">Homodimer.</text>
</comment>
<dbReference type="Proteomes" id="UP000006575">
    <property type="component" value="Chromosome"/>
</dbReference>
<dbReference type="GO" id="GO:0009073">
    <property type="term" value="P:aromatic amino acid family biosynthetic process"/>
    <property type="evidence" value="ECO:0007669"/>
    <property type="project" value="UniProtKB-KW"/>
</dbReference>
<dbReference type="EnsemblBacteria" id="CAK08335">
    <property type="protein sequence ID" value="CAK08335"/>
    <property type="gene ID" value="RL2845"/>
</dbReference>
<evidence type="ECO:0000259" key="10">
    <source>
        <dbReference type="Pfam" id="PF08501"/>
    </source>
</evidence>
<evidence type="ECO:0000256" key="4">
    <source>
        <dbReference type="ARBA" id="ARBA00022857"/>
    </source>
</evidence>
<feature type="binding site" evidence="8">
    <location>
        <begin position="128"/>
        <end position="132"/>
    </location>
    <ligand>
        <name>NADP(+)</name>
        <dbReference type="ChEBI" id="CHEBI:58349"/>
    </ligand>
</feature>
<dbReference type="Pfam" id="PF08501">
    <property type="entry name" value="Shikimate_dh_N"/>
    <property type="match status" value="1"/>
</dbReference>
<dbReference type="InterPro" id="IPR006151">
    <property type="entry name" value="Shikm_DH/Glu-tRNA_Rdtase"/>
</dbReference>
<dbReference type="PANTHER" id="PTHR21089:SF1">
    <property type="entry name" value="BIFUNCTIONAL 3-DEHYDROQUINATE DEHYDRATASE_SHIKIMATE DEHYDROGENASE, CHLOROPLASTIC"/>
    <property type="match status" value="1"/>
</dbReference>
<evidence type="ECO:0000256" key="5">
    <source>
        <dbReference type="ARBA" id="ARBA00023002"/>
    </source>
</evidence>
<dbReference type="Gene3D" id="3.40.50.10860">
    <property type="entry name" value="Leucine Dehydrogenase, chain A, domain 1"/>
    <property type="match status" value="1"/>
</dbReference>
<protein>
    <recommendedName>
        <fullName evidence="2 8">Shikimate dehydrogenase (NADP(+))</fullName>
        <shortName evidence="8">SDH</shortName>
        <ecNumber evidence="2 8">1.1.1.25</ecNumber>
    </recommendedName>
</protein>
<evidence type="ECO:0000256" key="1">
    <source>
        <dbReference type="ARBA" id="ARBA00004871"/>
    </source>
</evidence>
<dbReference type="InterPro" id="IPR022893">
    <property type="entry name" value="Shikimate_DH_fam"/>
</dbReference>
<dbReference type="CDD" id="cd01065">
    <property type="entry name" value="NAD_bind_Shikimate_DH"/>
    <property type="match status" value="1"/>
</dbReference>
<comment type="similarity">
    <text evidence="8">Belongs to the shikimate dehydrogenase family.</text>
</comment>
<feature type="domain" description="Quinate/shikimate 5-dehydrogenase/glutamyl-tRNA reductase" evidence="9">
    <location>
        <begin position="120"/>
        <end position="191"/>
    </location>
</feature>
<dbReference type="AlphaFoldDB" id="Q1MFD9"/>
<dbReference type="InterPro" id="IPR013708">
    <property type="entry name" value="Shikimate_DH-bd_N"/>
</dbReference>